<gene>
    <name evidence="2" type="ORF">GCM10023225_32500</name>
</gene>
<proteinExistence type="predicted"/>
<accession>A0ABP8VAS3</accession>
<protein>
    <recommendedName>
        <fullName evidence="1">DUF2382 domain-containing protein</fullName>
    </recommendedName>
</protein>
<keyword evidence="3" id="KW-1185">Reference proteome</keyword>
<dbReference type="PANTHER" id="PTHR38463">
    <property type="entry name" value="STRESS RESPONSE PROTEIN YSNF"/>
    <property type="match status" value="1"/>
</dbReference>
<dbReference type="EMBL" id="BAABIL010000628">
    <property type="protein sequence ID" value="GAA4658246.1"/>
    <property type="molecule type" value="Genomic_DNA"/>
</dbReference>
<name>A0ABP8VAS3_9ACTN</name>
<dbReference type="PANTHER" id="PTHR38463:SF1">
    <property type="entry name" value="STRESS RESPONSE PROTEIN YSNF"/>
    <property type="match status" value="1"/>
</dbReference>
<reference evidence="3" key="1">
    <citation type="journal article" date="2019" name="Int. J. Syst. Evol. Microbiol.">
        <title>The Global Catalogue of Microorganisms (GCM) 10K type strain sequencing project: providing services to taxonomists for standard genome sequencing and annotation.</title>
        <authorList>
            <consortium name="The Broad Institute Genomics Platform"/>
            <consortium name="The Broad Institute Genome Sequencing Center for Infectious Disease"/>
            <person name="Wu L."/>
            <person name="Ma J."/>
        </authorList>
    </citation>
    <scope>NUCLEOTIDE SEQUENCE [LARGE SCALE GENOMIC DNA]</scope>
    <source>
        <strain evidence="3">JCM 18126</strain>
    </source>
</reference>
<dbReference type="InterPro" id="IPR052967">
    <property type="entry name" value="Stress_Response_Assoc"/>
</dbReference>
<organism evidence="2 3">
    <name type="scientific">Kineococcus glutinatus</name>
    <dbReference type="NCBI Taxonomy" id="1070872"/>
    <lineage>
        <taxon>Bacteria</taxon>
        <taxon>Bacillati</taxon>
        <taxon>Actinomycetota</taxon>
        <taxon>Actinomycetes</taxon>
        <taxon>Kineosporiales</taxon>
        <taxon>Kineosporiaceae</taxon>
        <taxon>Kineococcus</taxon>
    </lineage>
</organism>
<feature type="domain" description="DUF2382" evidence="1">
    <location>
        <begin position="14"/>
        <end position="121"/>
    </location>
</feature>
<dbReference type="RefSeq" id="WP_345713825.1">
    <property type="nucleotide sequence ID" value="NZ_BAABIL010000628.1"/>
</dbReference>
<evidence type="ECO:0000313" key="3">
    <source>
        <dbReference type="Proteomes" id="UP001501195"/>
    </source>
</evidence>
<dbReference type="Pfam" id="PF09557">
    <property type="entry name" value="DUF2382"/>
    <property type="match status" value="1"/>
</dbReference>
<evidence type="ECO:0000313" key="2">
    <source>
        <dbReference type="EMBL" id="GAA4658246.1"/>
    </source>
</evidence>
<dbReference type="Proteomes" id="UP001501195">
    <property type="component" value="Unassembled WGS sequence"/>
</dbReference>
<comment type="caution">
    <text evidence="2">The sequence shown here is derived from an EMBL/GenBank/DDBJ whole genome shotgun (WGS) entry which is preliminary data.</text>
</comment>
<sequence length="142" mass="15532">MSTPQNPAGTEHELVLSAERLQHDVVRVPRERVRISKRITTEIRTLQVPVRVEQLVVRHEPVDGPGAAAGAAPAEDLVLVLHEEVPAVSLQVQPVERVRVRVQRVEGRQSVSALLSHEEVELTVEEFPGTQDGTVRGAPPGT</sequence>
<dbReference type="InterPro" id="IPR019060">
    <property type="entry name" value="DUF2382"/>
</dbReference>
<evidence type="ECO:0000259" key="1">
    <source>
        <dbReference type="Pfam" id="PF09557"/>
    </source>
</evidence>